<dbReference type="Proteomes" id="UP000759537">
    <property type="component" value="Unassembled WGS sequence"/>
</dbReference>
<dbReference type="AlphaFoldDB" id="A0A9P5T7K4"/>
<evidence type="ECO:0000313" key="2">
    <source>
        <dbReference type="Proteomes" id="UP000759537"/>
    </source>
</evidence>
<evidence type="ECO:0000313" key="1">
    <source>
        <dbReference type="EMBL" id="KAF8478969.1"/>
    </source>
</evidence>
<name>A0A9P5T7K4_9AGAM</name>
<reference evidence="1" key="2">
    <citation type="journal article" date="2020" name="Nat. Commun.">
        <title>Large-scale genome sequencing of mycorrhizal fungi provides insights into the early evolution of symbiotic traits.</title>
        <authorList>
            <person name="Miyauchi S."/>
            <person name="Kiss E."/>
            <person name="Kuo A."/>
            <person name="Drula E."/>
            <person name="Kohler A."/>
            <person name="Sanchez-Garcia M."/>
            <person name="Morin E."/>
            <person name="Andreopoulos B."/>
            <person name="Barry K.W."/>
            <person name="Bonito G."/>
            <person name="Buee M."/>
            <person name="Carver A."/>
            <person name="Chen C."/>
            <person name="Cichocki N."/>
            <person name="Clum A."/>
            <person name="Culley D."/>
            <person name="Crous P.W."/>
            <person name="Fauchery L."/>
            <person name="Girlanda M."/>
            <person name="Hayes R.D."/>
            <person name="Keri Z."/>
            <person name="LaButti K."/>
            <person name="Lipzen A."/>
            <person name="Lombard V."/>
            <person name="Magnuson J."/>
            <person name="Maillard F."/>
            <person name="Murat C."/>
            <person name="Nolan M."/>
            <person name="Ohm R.A."/>
            <person name="Pangilinan J."/>
            <person name="Pereira M.F."/>
            <person name="Perotto S."/>
            <person name="Peter M."/>
            <person name="Pfister S."/>
            <person name="Riley R."/>
            <person name="Sitrit Y."/>
            <person name="Stielow J.B."/>
            <person name="Szollosi G."/>
            <person name="Zifcakova L."/>
            <person name="Stursova M."/>
            <person name="Spatafora J.W."/>
            <person name="Tedersoo L."/>
            <person name="Vaario L.M."/>
            <person name="Yamada A."/>
            <person name="Yan M."/>
            <person name="Wang P."/>
            <person name="Xu J."/>
            <person name="Bruns T."/>
            <person name="Baldrian P."/>
            <person name="Vilgalys R."/>
            <person name="Dunand C."/>
            <person name="Henrissat B."/>
            <person name="Grigoriev I.V."/>
            <person name="Hibbett D."/>
            <person name="Nagy L.G."/>
            <person name="Martin F.M."/>
        </authorList>
    </citation>
    <scope>NUCLEOTIDE SEQUENCE</scope>
    <source>
        <strain evidence="1">Prilba</strain>
    </source>
</reference>
<reference evidence="1" key="1">
    <citation type="submission" date="2019-10" db="EMBL/GenBank/DDBJ databases">
        <authorList>
            <consortium name="DOE Joint Genome Institute"/>
            <person name="Kuo A."/>
            <person name="Miyauchi S."/>
            <person name="Kiss E."/>
            <person name="Drula E."/>
            <person name="Kohler A."/>
            <person name="Sanchez-Garcia M."/>
            <person name="Andreopoulos B."/>
            <person name="Barry K.W."/>
            <person name="Bonito G."/>
            <person name="Buee M."/>
            <person name="Carver A."/>
            <person name="Chen C."/>
            <person name="Cichocki N."/>
            <person name="Clum A."/>
            <person name="Culley D."/>
            <person name="Crous P.W."/>
            <person name="Fauchery L."/>
            <person name="Girlanda M."/>
            <person name="Hayes R."/>
            <person name="Keri Z."/>
            <person name="LaButti K."/>
            <person name="Lipzen A."/>
            <person name="Lombard V."/>
            <person name="Magnuson J."/>
            <person name="Maillard F."/>
            <person name="Morin E."/>
            <person name="Murat C."/>
            <person name="Nolan M."/>
            <person name="Ohm R."/>
            <person name="Pangilinan J."/>
            <person name="Pereira M."/>
            <person name="Perotto S."/>
            <person name="Peter M."/>
            <person name="Riley R."/>
            <person name="Sitrit Y."/>
            <person name="Stielow B."/>
            <person name="Szollosi G."/>
            <person name="Zifcakova L."/>
            <person name="Stursova M."/>
            <person name="Spatafora J.W."/>
            <person name="Tedersoo L."/>
            <person name="Vaario L.-M."/>
            <person name="Yamada A."/>
            <person name="Yan M."/>
            <person name="Wang P."/>
            <person name="Xu J."/>
            <person name="Bruns T."/>
            <person name="Baldrian P."/>
            <person name="Vilgalys R."/>
            <person name="Henrissat B."/>
            <person name="Grigoriev I.V."/>
            <person name="Hibbett D."/>
            <person name="Nagy L.G."/>
            <person name="Martin F.M."/>
        </authorList>
    </citation>
    <scope>NUCLEOTIDE SEQUENCE</scope>
    <source>
        <strain evidence="1">Prilba</strain>
    </source>
</reference>
<accession>A0A9P5T7K4</accession>
<protein>
    <submittedName>
        <fullName evidence="1">Uncharacterized protein</fullName>
    </submittedName>
</protein>
<dbReference type="OrthoDB" id="2017974at2759"/>
<dbReference type="EMBL" id="WHVB01000010">
    <property type="protein sequence ID" value="KAF8478969.1"/>
    <property type="molecule type" value="Genomic_DNA"/>
</dbReference>
<comment type="caution">
    <text evidence="1">The sequence shown here is derived from an EMBL/GenBank/DDBJ whole genome shotgun (WGS) entry which is preliminary data.</text>
</comment>
<keyword evidence="2" id="KW-1185">Reference proteome</keyword>
<sequence>MRVPMFVRRLLNSVVAPQMWIPRGPEAATRNHLKQCTSSSGVYVSGATRIRRARGWSSDSDIPEEVPAALRAFELSMSFEVDLSLAIALVHVVVIDVPVLASNATDFSKAAMAAIEFVAGYVISHSDTLQVQTSRGNYLWLPSVQVDFDVSRFAGAKHG</sequence>
<gene>
    <name evidence="1" type="ORF">DFH94DRAFT_34941</name>
</gene>
<organism evidence="1 2">
    <name type="scientific">Russula ochroleuca</name>
    <dbReference type="NCBI Taxonomy" id="152965"/>
    <lineage>
        <taxon>Eukaryota</taxon>
        <taxon>Fungi</taxon>
        <taxon>Dikarya</taxon>
        <taxon>Basidiomycota</taxon>
        <taxon>Agaricomycotina</taxon>
        <taxon>Agaricomycetes</taxon>
        <taxon>Russulales</taxon>
        <taxon>Russulaceae</taxon>
        <taxon>Russula</taxon>
    </lineage>
</organism>
<proteinExistence type="predicted"/>